<dbReference type="GO" id="GO:0007034">
    <property type="term" value="P:vacuolar transport"/>
    <property type="evidence" value="ECO:0007669"/>
    <property type="project" value="TreeGrafter"/>
</dbReference>
<dbReference type="PROSITE" id="PS51382">
    <property type="entry name" value="SPX"/>
    <property type="match status" value="1"/>
</dbReference>
<comment type="cofactor">
    <cofactor evidence="1">
        <name>Mn(2+)</name>
        <dbReference type="ChEBI" id="CHEBI:29035"/>
    </cofactor>
</comment>
<evidence type="ECO:0000256" key="16">
    <source>
        <dbReference type="SAM" id="Phobius"/>
    </source>
</evidence>
<name>A0AA38R8H8_9PEZI</name>
<dbReference type="CDD" id="cd14480">
    <property type="entry name" value="SPX_VTC2_like"/>
    <property type="match status" value="1"/>
</dbReference>
<evidence type="ECO:0000313" key="18">
    <source>
        <dbReference type="EMBL" id="KAJ9142207.1"/>
    </source>
</evidence>
<feature type="transmembrane region" description="Helical" evidence="16">
    <location>
        <begin position="773"/>
        <end position="792"/>
    </location>
</feature>
<evidence type="ECO:0000256" key="15">
    <source>
        <dbReference type="SAM" id="MobiDB-lite"/>
    </source>
</evidence>
<keyword evidence="19" id="KW-1185">Reference proteome</keyword>
<comment type="subcellular location">
    <subcellularLocation>
        <location evidence="2">Vacuole membrane</location>
        <topology evidence="2">Multi-pass membrane protein</topology>
    </subcellularLocation>
</comment>
<keyword evidence="8 16" id="KW-0472">Membrane</keyword>
<dbReference type="FunFam" id="3.20.100.30:FF:000001">
    <property type="entry name" value="Vacuolar transporter chaperone 4"/>
    <property type="match status" value="1"/>
</dbReference>
<evidence type="ECO:0000256" key="13">
    <source>
        <dbReference type="ARBA" id="ARBA00080494"/>
    </source>
</evidence>
<dbReference type="InterPro" id="IPR004331">
    <property type="entry name" value="SPX_dom"/>
</dbReference>
<dbReference type="InterPro" id="IPR003807">
    <property type="entry name" value="DUF202"/>
</dbReference>
<evidence type="ECO:0000256" key="11">
    <source>
        <dbReference type="ARBA" id="ARBA00067464"/>
    </source>
</evidence>
<evidence type="ECO:0000256" key="14">
    <source>
        <dbReference type="ARBA" id="ARBA00081313"/>
    </source>
</evidence>
<evidence type="ECO:0000256" key="7">
    <source>
        <dbReference type="ARBA" id="ARBA00022989"/>
    </source>
</evidence>
<comment type="similarity">
    <text evidence="10">Belongs to the VTC4 family.</text>
</comment>
<dbReference type="GO" id="GO:0033254">
    <property type="term" value="C:vacuolar transporter chaperone complex"/>
    <property type="evidence" value="ECO:0007669"/>
    <property type="project" value="TreeGrafter"/>
</dbReference>
<evidence type="ECO:0000256" key="6">
    <source>
        <dbReference type="ARBA" id="ARBA00022692"/>
    </source>
</evidence>
<dbReference type="GO" id="GO:0016237">
    <property type="term" value="P:microautophagy"/>
    <property type="evidence" value="ECO:0007669"/>
    <property type="project" value="TreeGrafter"/>
</dbReference>
<dbReference type="PANTHER" id="PTHR46140">
    <property type="entry name" value="VACUOLAR TRANSPORTER CHAPERONE 1-RELATED"/>
    <property type="match status" value="1"/>
</dbReference>
<dbReference type="InterPro" id="IPR018966">
    <property type="entry name" value="VTC_domain"/>
</dbReference>
<dbReference type="GO" id="GO:0000329">
    <property type="term" value="C:fungal-type vacuole membrane"/>
    <property type="evidence" value="ECO:0007669"/>
    <property type="project" value="TreeGrafter"/>
</dbReference>
<dbReference type="GO" id="GO:0042144">
    <property type="term" value="P:vacuole fusion, non-autophagic"/>
    <property type="evidence" value="ECO:0007669"/>
    <property type="project" value="TreeGrafter"/>
</dbReference>
<feature type="region of interest" description="Disordered" evidence="15">
    <location>
        <begin position="36"/>
        <end position="63"/>
    </location>
</feature>
<evidence type="ECO:0000256" key="4">
    <source>
        <dbReference type="ARBA" id="ARBA00022554"/>
    </source>
</evidence>
<dbReference type="GO" id="GO:0008976">
    <property type="term" value="F:polyphosphate kinase activity"/>
    <property type="evidence" value="ECO:0007669"/>
    <property type="project" value="UniProtKB-EC"/>
</dbReference>
<protein>
    <recommendedName>
        <fullName evidence="11">Vacuolar transporter chaperone complex subunit 4</fullName>
        <ecNumber evidence="3">2.7.4.1</ecNumber>
    </recommendedName>
    <alternativeName>
        <fullName evidence="13">Polyphosphate kinase</fullName>
    </alternativeName>
    <alternativeName>
        <fullName evidence="12">SPX-dependent polyphosphate polymerase VTC subunit 4</fullName>
    </alternativeName>
    <alternativeName>
        <fullName evidence="14">Vacuolar membrane polyphosphate polymerase catalytic subunit</fullName>
    </alternativeName>
</protein>
<dbReference type="CDD" id="cd07751">
    <property type="entry name" value="PolyPPase_VTC4_like"/>
    <property type="match status" value="1"/>
</dbReference>
<gene>
    <name evidence="18" type="ORF">NKR23_g7375</name>
</gene>
<dbReference type="Proteomes" id="UP001174694">
    <property type="component" value="Unassembled WGS sequence"/>
</dbReference>
<evidence type="ECO:0000313" key="19">
    <source>
        <dbReference type="Proteomes" id="UP001174694"/>
    </source>
</evidence>
<dbReference type="InterPro" id="IPR051572">
    <property type="entry name" value="VTC_Complex_Subunit"/>
</dbReference>
<dbReference type="PANTHER" id="PTHR46140:SF1">
    <property type="entry name" value="VACUOLAR TRANSPORTER CHAPERONE COMPLEX SUBUNIT 4-RELATED"/>
    <property type="match status" value="1"/>
</dbReference>
<accession>A0AA38R8H8</accession>
<comment type="catalytic activity">
    <reaction evidence="9">
        <text>[phosphate](n) + ATP = [phosphate](n+1) + ADP</text>
        <dbReference type="Rhea" id="RHEA:19573"/>
        <dbReference type="Rhea" id="RHEA-COMP:9859"/>
        <dbReference type="Rhea" id="RHEA-COMP:14280"/>
        <dbReference type="ChEBI" id="CHEBI:16838"/>
        <dbReference type="ChEBI" id="CHEBI:30616"/>
        <dbReference type="ChEBI" id="CHEBI:456216"/>
        <dbReference type="EC" id="2.7.4.1"/>
    </reaction>
    <physiologicalReaction direction="left-to-right" evidence="9">
        <dbReference type="Rhea" id="RHEA:19574"/>
    </physiologicalReaction>
</comment>
<feature type="transmembrane region" description="Helical" evidence="16">
    <location>
        <begin position="704"/>
        <end position="726"/>
    </location>
</feature>
<evidence type="ECO:0000256" key="9">
    <source>
        <dbReference type="ARBA" id="ARBA00050204"/>
    </source>
</evidence>
<feature type="domain" description="SPX" evidence="17">
    <location>
        <begin position="1"/>
        <end position="174"/>
    </location>
</feature>
<evidence type="ECO:0000259" key="17">
    <source>
        <dbReference type="PROSITE" id="PS51382"/>
    </source>
</evidence>
<dbReference type="InterPro" id="IPR042267">
    <property type="entry name" value="VTC_sf"/>
</dbReference>
<sequence length="800" mass="91380">MKFGEQLRSSIIREYQWYYIDYDGLKADLKNANGPVIPAPGGDEESGKKKGKGKAAKSRKEWTEEDEGRFVSKLEAELEKVHTKQQVKAIEIQRRIQVSEREVQDVVSRLNERGLGQDGPSEEEFMLLEEDLSDIIADVHDLAKFVQVNYTGFYKIIKKHDKLTGWHLRPVFETRLKAKPFYKENYDASVVKLSKLYDLVRTRGNPVKGDSAAGGSQGSFVRHTTKYWVHPDNITELKLIILKHLPVLVFNANKEFDQQDSAITSIYYDNPDTWDLYEGRLKKTEGAEAIRLRWYGGMSTETIFVERKTHREDWTGEKSVKARFALKEKNVNAYMRGDLLPQAIFEKARKEGKKSKAQIDEDERLAAEIQYSVLKKGYKPVCRSFYNRTAFQLPGDARVRISLDTELTMVREDNLDGRKRSGNNWRRMDIGIDWPFSQLPPEDIVRFPYAVLEVKLQTQLGQEPPEWVRQLISSHLVEAVPKFSKFIHGTASLFPDRIKLLPYWMPQMDVDIRKPVSHNFGIQRPGHSTTTGTSEDEDDDDSDIDEDVRTQSSNSGPAPGESSAQGAAAALRIRINRTNGRVDMEDQTSDNAGNDAYPVYESEDEESENDQERLEEARRVGGATYYRVLLATKAKSAGRGFAHVLGKFVAAHPRASYIPPHERTIALFGTQNLQTKRFRAPKGKKIYVPVRVEPKVYFAAERTFLGWLEWSIYIGTIAVTLLNFGPKPTRESFIVAGAFTLLAIFSLCYSVGTYLYRSKAIRRRKVVKYYDKWGPSFLCAALFVAVALNVGFEGRERDWW</sequence>
<proteinExistence type="inferred from homology"/>
<feature type="transmembrane region" description="Helical" evidence="16">
    <location>
        <begin position="732"/>
        <end position="752"/>
    </location>
</feature>
<reference evidence="18" key="1">
    <citation type="submission" date="2022-07" db="EMBL/GenBank/DDBJ databases">
        <title>Fungi with potential for degradation of polypropylene.</title>
        <authorList>
            <person name="Gostincar C."/>
        </authorList>
    </citation>
    <scope>NUCLEOTIDE SEQUENCE</scope>
    <source>
        <strain evidence="18">EXF-13308</strain>
    </source>
</reference>
<dbReference type="Pfam" id="PF02656">
    <property type="entry name" value="DUF202"/>
    <property type="match status" value="1"/>
</dbReference>
<feature type="compositionally biased region" description="Acidic residues" evidence="15">
    <location>
        <begin position="534"/>
        <end position="546"/>
    </location>
</feature>
<dbReference type="Pfam" id="PF09359">
    <property type="entry name" value="VTC"/>
    <property type="match status" value="1"/>
</dbReference>
<comment type="caution">
    <text evidence="18">The sequence shown here is derived from an EMBL/GenBank/DDBJ whole genome shotgun (WGS) entry which is preliminary data.</text>
</comment>
<dbReference type="AlphaFoldDB" id="A0AA38R8H8"/>
<dbReference type="GO" id="GO:0006799">
    <property type="term" value="P:polyphosphate biosynthetic process"/>
    <property type="evidence" value="ECO:0007669"/>
    <property type="project" value="UniProtKB-ARBA"/>
</dbReference>
<keyword evidence="7 16" id="KW-1133">Transmembrane helix</keyword>
<keyword evidence="4" id="KW-0926">Vacuole</keyword>
<dbReference type="EMBL" id="JANBVO010000023">
    <property type="protein sequence ID" value="KAJ9142207.1"/>
    <property type="molecule type" value="Genomic_DNA"/>
</dbReference>
<evidence type="ECO:0000256" key="5">
    <source>
        <dbReference type="ARBA" id="ARBA00022679"/>
    </source>
</evidence>
<evidence type="ECO:0000256" key="10">
    <source>
        <dbReference type="ARBA" id="ARBA00061390"/>
    </source>
</evidence>
<evidence type="ECO:0000256" key="12">
    <source>
        <dbReference type="ARBA" id="ARBA00075894"/>
    </source>
</evidence>
<organism evidence="18 19">
    <name type="scientific">Pleurostoma richardsiae</name>
    <dbReference type="NCBI Taxonomy" id="41990"/>
    <lineage>
        <taxon>Eukaryota</taxon>
        <taxon>Fungi</taxon>
        <taxon>Dikarya</taxon>
        <taxon>Ascomycota</taxon>
        <taxon>Pezizomycotina</taxon>
        <taxon>Sordariomycetes</taxon>
        <taxon>Sordariomycetidae</taxon>
        <taxon>Calosphaeriales</taxon>
        <taxon>Pleurostomataceae</taxon>
        <taxon>Pleurostoma</taxon>
    </lineage>
</organism>
<feature type="region of interest" description="Disordered" evidence="15">
    <location>
        <begin position="517"/>
        <end position="612"/>
    </location>
</feature>
<evidence type="ECO:0000256" key="2">
    <source>
        <dbReference type="ARBA" id="ARBA00004128"/>
    </source>
</evidence>
<evidence type="ECO:0000256" key="8">
    <source>
        <dbReference type="ARBA" id="ARBA00023136"/>
    </source>
</evidence>
<dbReference type="Gene3D" id="3.20.100.30">
    <property type="entry name" value="VTC, catalytic tunnel domain"/>
    <property type="match status" value="1"/>
</dbReference>
<keyword evidence="5" id="KW-0808">Transferase</keyword>
<keyword evidence="6 16" id="KW-0812">Transmembrane</keyword>
<evidence type="ECO:0000256" key="3">
    <source>
        <dbReference type="ARBA" id="ARBA00012960"/>
    </source>
</evidence>
<evidence type="ECO:0000256" key="1">
    <source>
        <dbReference type="ARBA" id="ARBA00001936"/>
    </source>
</evidence>
<dbReference type="EC" id="2.7.4.1" evidence="3"/>